<feature type="domain" description="ATPase BadF/BadG/BcrA/BcrD type" evidence="1">
    <location>
        <begin position="5"/>
        <end position="303"/>
    </location>
</feature>
<dbReference type="AlphaFoldDB" id="A0A0G1FEE8"/>
<protein>
    <submittedName>
        <fullName evidence="2">ATPase, BadF/BadG/BcrA/BcrD type</fullName>
    </submittedName>
</protein>
<dbReference type="PANTHER" id="PTHR43190">
    <property type="entry name" value="N-ACETYL-D-GLUCOSAMINE KINASE"/>
    <property type="match status" value="1"/>
</dbReference>
<sequence>MNYLLGVDAGGTKTKAVIIDENSNLITEALGGPANYHNIGLDSAVASVTGTITQILKNAKQSLNSLAWATVGIAGCDSQKDFGRLQSAFTKNGLTAISDRFTLVNDTVIGLYSGTVPPGIVVICGTGSNVYGENDHGEKATAGNWGQFLGDKGSGYSLGKHLFETSIEVYDGIITESTVLTELLEKRLGVKSAVDINDWYSETHPSVHEISDFAPLVIAASEEGDELAKQLVEAAIAELGKALVAVVKRLKMEDEPIRVVICGGLFQSKYFRTMFEGHATALVKRIRIIKPLVDAAVGAALMGKLELLKSR</sequence>
<dbReference type="PANTHER" id="PTHR43190:SF3">
    <property type="entry name" value="N-ACETYL-D-GLUCOSAMINE KINASE"/>
    <property type="match status" value="1"/>
</dbReference>
<dbReference type="EMBL" id="LCFB01000009">
    <property type="protein sequence ID" value="KKS85218.1"/>
    <property type="molecule type" value="Genomic_DNA"/>
</dbReference>
<dbReference type="InterPro" id="IPR052519">
    <property type="entry name" value="Euk-type_GlcNAc_Kinase"/>
</dbReference>
<organism evidence="2 3">
    <name type="scientific">Candidatus Gottesmanbacteria bacterium GW2011_GWA1_43_11</name>
    <dbReference type="NCBI Taxonomy" id="1618436"/>
    <lineage>
        <taxon>Bacteria</taxon>
        <taxon>Candidatus Gottesmaniibacteriota</taxon>
    </lineage>
</organism>
<evidence type="ECO:0000259" key="1">
    <source>
        <dbReference type="Pfam" id="PF01869"/>
    </source>
</evidence>
<dbReference type="InterPro" id="IPR002731">
    <property type="entry name" value="ATPase_BadF"/>
</dbReference>
<gene>
    <name evidence="2" type="ORF">UV59_C0009G0020</name>
</gene>
<proteinExistence type="predicted"/>
<accession>A0A0G1FEE8</accession>
<evidence type="ECO:0000313" key="2">
    <source>
        <dbReference type="EMBL" id="KKS85218.1"/>
    </source>
</evidence>
<dbReference type="STRING" id="1618436.UV59_C0009G0020"/>
<dbReference type="Gene3D" id="3.30.420.40">
    <property type="match status" value="2"/>
</dbReference>
<comment type="caution">
    <text evidence="2">The sequence shown here is derived from an EMBL/GenBank/DDBJ whole genome shotgun (WGS) entry which is preliminary data.</text>
</comment>
<dbReference type="SUPFAM" id="SSF53067">
    <property type="entry name" value="Actin-like ATPase domain"/>
    <property type="match status" value="2"/>
</dbReference>
<dbReference type="CDD" id="cd24007">
    <property type="entry name" value="ASKHA_NBD_eukNAGK-like"/>
    <property type="match status" value="1"/>
</dbReference>
<dbReference type="InterPro" id="IPR043129">
    <property type="entry name" value="ATPase_NBD"/>
</dbReference>
<evidence type="ECO:0000313" key="3">
    <source>
        <dbReference type="Proteomes" id="UP000034543"/>
    </source>
</evidence>
<dbReference type="Proteomes" id="UP000034543">
    <property type="component" value="Unassembled WGS sequence"/>
</dbReference>
<name>A0A0G1FEE8_9BACT</name>
<reference evidence="2 3" key="1">
    <citation type="journal article" date="2015" name="Nature">
        <title>rRNA introns, odd ribosomes, and small enigmatic genomes across a large radiation of phyla.</title>
        <authorList>
            <person name="Brown C.T."/>
            <person name="Hug L.A."/>
            <person name="Thomas B.C."/>
            <person name="Sharon I."/>
            <person name="Castelle C.J."/>
            <person name="Singh A."/>
            <person name="Wilkins M.J."/>
            <person name="Williams K.H."/>
            <person name="Banfield J.F."/>
        </authorList>
    </citation>
    <scope>NUCLEOTIDE SEQUENCE [LARGE SCALE GENOMIC DNA]</scope>
</reference>
<dbReference type="Pfam" id="PF01869">
    <property type="entry name" value="BcrAD_BadFG"/>
    <property type="match status" value="1"/>
</dbReference>